<dbReference type="OrthoDB" id="21550at2759"/>
<keyword evidence="7" id="KW-0694">RNA-binding</keyword>
<feature type="compositionally biased region" description="Pro residues" evidence="9">
    <location>
        <begin position="486"/>
        <end position="495"/>
    </location>
</feature>
<feature type="region of interest" description="Disordered" evidence="9">
    <location>
        <begin position="328"/>
        <end position="536"/>
    </location>
</feature>
<gene>
    <name evidence="10" type="ORF">Poli38472_004131</name>
</gene>
<evidence type="ECO:0000256" key="2">
    <source>
        <dbReference type="ARBA" id="ARBA00009801"/>
    </source>
</evidence>
<evidence type="ECO:0000256" key="5">
    <source>
        <dbReference type="ARBA" id="ARBA00022552"/>
    </source>
</evidence>
<dbReference type="GO" id="GO:0005634">
    <property type="term" value="C:nucleus"/>
    <property type="evidence" value="ECO:0007669"/>
    <property type="project" value="UniProtKB-SubCell"/>
</dbReference>
<dbReference type="PANTHER" id="PTHR31633:SF1">
    <property type="entry name" value="H_ACA RIBONUCLEOPROTEIN COMPLEX NON-CORE SUBUNIT NAF1"/>
    <property type="match status" value="1"/>
</dbReference>
<dbReference type="Proteomes" id="UP000794436">
    <property type="component" value="Unassembled WGS sequence"/>
</dbReference>
<evidence type="ECO:0000256" key="9">
    <source>
        <dbReference type="SAM" id="MobiDB-lite"/>
    </source>
</evidence>
<dbReference type="EMBL" id="SPLM01000036">
    <property type="protein sequence ID" value="TMW66366.1"/>
    <property type="molecule type" value="Genomic_DNA"/>
</dbReference>
<dbReference type="Pfam" id="PF04410">
    <property type="entry name" value="Gar1"/>
    <property type="match status" value="1"/>
</dbReference>
<feature type="compositionally biased region" description="Pro residues" evidence="9">
    <location>
        <begin position="454"/>
        <end position="467"/>
    </location>
</feature>
<evidence type="ECO:0000256" key="8">
    <source>
        <dbReference type="ARBA" id="ARBA00023242"/>
    </source>
</evidence>
<protein>
    <recommendedName>
        <fullName evidence="3">H/ACA ribonucleoprotein complex non-core subunit NAF1</fullName>
    </recommendedName>
</protein>
<feature type="compositionally biased region" description="Low complexity" evidence="9">
    <location>
        <begin position="468"/>
        <end position="485"/>
    </location>
</feature>
<dbReference type="GO" id="GO:0005732">
    <property type="term" value="C:sno(s)RNA-containing ribonucleoprotein complex"/>
    <property type="evidence" value="ECO:0007669"/>
    <property type="project" value="InterPro"/>
</dbReference>
<feature type="compositionally biased region" description="Low complexity" evidence="9">
    <location>
        <begin position="19"/>
        <end position="51"/>
    </location>
</feature>
<evidence type="ECO:0000256" key="4">
    <source>
        <dbReference type="ARBA" id="ARBA00022517"/>
    </source>
</evidence>
<feature type="compositionally biased region" description="Low complexity" evidence="9">
    <location>
        <begin position="415"/>
        <end position="432"/>
    </location>
</feature>
<accession>A0A8K1CMI3</accession>
<dbReference type="InterPro" id="IPR040309">
    <property type="entry name" value="Naf1"/>
</dbReference>
<dbReference type="InterPro" id="IPR009000">
    <property type="entry name" value="Transl_B-barrel_sf"/>
</dbReference>
<dbReference type="PANTHER" id="PTHR31633">
    <property type="entry name" value="H/ACA RIBONUCLEOPROTEIN COMPLEX NON-CORE SUBUNIT NAF1"/>
    <property type="match status" value="1"/>
</dbReference>
<feature type="compositionally biased region" description="Basic and acidic residues" evidence="9">
    <location>
        <begin position="1"/>
        <end position="10"/>
    </location>
</feature>
<keyword evidence="8" id="KW-0539">Nucleus</keyword>
<evidence type="ECO:0000256" key="6">
    <source>
        <dbReference type="ARBA" id="ARBA00022553"/>
    </source>
</evidence>
<dbReference type="InterPro" id="IPR038664">
    <property type="entry name" value="Gar1/Naf1_Cbf5-bd_sf"/>
</dbReference>
<keyword evidence="6" id="KW-0597">Phosphoprotein</keyword>
<dbReference type="Gene3D" id="2.40.10.230">
    <property type="entry name" value="Probable tRNA pseudouridine synthase domain"/>
    <property type="match status" value="1"/>
</dbReference>
<evidence type="ECO:0000256" key="1">
    <source>
        <dbReference type="ARBA" id="ARBA00004123"/>
    </source>
</evidence>
<keyword evidence="11" id="KW-1185">Reference proteome</keyword>
<feature type="region of interest" description="Disordered" evidence="9">
    <location>
        <begin position="1"/>
        <end position="83"/>
    </location>
</feature>
<feature type="compositionally biased region" description="Acidic residues" evidence="9">
    <location>
        <begin position="52"/>
        <end position="78"/>
    </location>
</feature>
<name>A0A8K1CMI3_PYTOL</name>
<sequence>MDTKMDHEDVATAVKTELNAPASNGAAPPNGQPVVSNAGAVVVPSVSSMAVDQDDGMAEEDEESSEEESEEEGQVDDELPVHKAVRAGLPVSDIDVAAQYADLEIQSISTQFSSTVVDTSKPATSPAVPVANGAVKTATGGDMEEDDESEEDEELGGEMNDVASSDDDSSDEDEKEDRRRLRAEIEAAMEKEEKKASGPLKTVNEVSSLPVREPEVELTADCPIARCGTILNVSKPGQMVTIKSDMGAKPLDEGSVLCFEDRTVLGCVDEVFGPVLMPMYLVRFADESKIPMQTEVNKPVFYATQHTTYIVPESIRDKGTDASNIFDEEADETVYSDDEAEAAAKRQNRKRGRGDNAGSAPAHQQPAQGGGHFADYQPGQHQHRGPSEGRGGGRGHGRGRGRGGPGFQPQVQAQPHGGYTRYTTPGYTQPGMPAYPPHPPMPAAPYPGAHGAPHYPPPQQYPPPPHYQQPYLPQGQYYQQQGPPHGYAPPPPPSPGGYQYPPYHAGQPPMPQYGQPQMPPPPPPAPGQYDQGHRRY</sequence>
<feature type="region of interest" description="Disordered" evidence="9">
    <location>
        <begin position="118"/>
        <end position="179"/>
    </location>
</feature>
<dbReference type="GO" id="GO:0003723">
    <property type="term" value="F:RNA binding"/>
    <property type="evidence" value="ECO:0007669"/>
    <property type="project" value="UniProtKB-KW"/>
</dbReference>
<dbReference type="SUPFAM" id="SSF50447">
    <property type="entry name" value="Translation proteins"/>
    <property type="match status" value="1"/>
</dbReference>
<reference evidence="10" key="1">
    <citation type="submission" date="2019-03" db="EMBL/GenBank/DDBJ databases">
        <title>Long read genome sequence of the mycoparasitic Pythium oligandrum ATCC 38472 isolated from sugarbeet rhizosphere.</title>
        <authorList>
            <person name="Gaulin E."/>
        </authorList>
    </citation>
    <scope>NUCLEOTIDE SEQUENCE</scope>
    <source>
        <strain evidence="10">ATCC 38472_TT</strain>
    </source>
</reference>
<comment type="caution">
    <text evidence="10">The sequence shown here is derived from an EMBL/GenBank/DDBJ whole genome shotgun (WGS) entry which is preliminary data.</text>
</comment>
<proteinExistence type="inferred from homology"/>
<dbReference type="InterPro" id="IPR007504">
    <property type="entry name" value="H/ACA_rnp_Gar1/Naf1"/>
</dbReference>
<keyword evidence="4" id="KW-0690">Ribosome biogenesis</keyword>
<organism evidence="10 11">
    <name type="scientific">Pythium oligandrum</name>
    <name type="common">Mycoparasitic fungus</name>
    <dbReference type="NCBI Taxonomy" id="41045"/>
    <lineage>
        <taxon>Eukaryota</taxon>
        <taxon>Sar</taxon>
        <taxon>Stramenopiles</taxon>
        <taxon>Oomycota</taxon>
        <taxon>Peronosporomycetes</taxon>
        <taxon>Pythiales</taxon>
        <taxon>Pythiaceae</taxon>
        <taxon>Pythium</taxon>
    </lineage>
</organism>
<dbReference type="AlphaFoldDB" id="A0A8K1CMI3"/>
<feature type="compositionally biased region" description="Pro residues" evidence="9">
    <location>
        <begin position="517"/>
        <end position="526"/>
    </location>
</feature>
<comment type="subcellular location">
    <subcellularLocation>
        <location evidence="1">Nucleus</location>
    </subcellularLocation>
</comment>
<dbReference type="GO" id="GO:0000493">
    <property type="term" value="P:box H/ACA snoRNP assembly"/>
    <property type="evidence" value="ECO:0007669"/>
    <property type="project" value="InterPro"/>
</dbReference>
<evidence type="ECO:0000256" key="3">
    <source>
        <dbReference type="ARBA" id="ARBA00021438"/>
    </source>
</evidence>
<evidence type="ECO:0000313" key="11">
    <source>
        <dbReference type="Proteomes" id="UP000794436"/>
    </source>
</evidence>
<feature type="compositionally biased region" description="Low complexity" evidence="9">
    <location>
        <begin position="496"/>
        <end position="516"/>
    </location>
</feature>
<evidence type="ECO:0000313" key="10">
    <source>
        <dbReference type="EMBL" id="TMW66366.1"/>
    </source>
</evidence>
<feature type="compositionally biased region" description="Acidic residues" evidence="9">
    <location>
        <begin position="142"/>
        <end position="156"/>
    </location>
</feature>
<dbReference type="GO" id="GO:0001522">
    <property type="term" value="P:pseudouridine synthesis"/>
    <property type="evidence" value="ECO:0007669"/>
    <property type="project" value="InterPro"/>
</dbReference>
<evidence type="ECO:0000256" key="7">
    <source>
        <dbReference type="ARBA" id="ARBA00022884"/>
    </source>
</evidence>
<dbReference type="FunFam" id="2.40.10.230:FF:000002">
    <property type="entry name" value="H/ACA ribonucleoprotein complex non-core subunit NAF1"/>
    <property type="match status" value="1"/>
</dbReference>
<feature type="compositionally biased region" description="Acidic residues" evidence="9">
    <location>
        <begin position="328"/>
        <end position="341"/>
    </location>
</feature>
<comment type="similarity">
    <text evidence="2">Belongs to the NAF1 family.</text>
</comment>
<keyword evidence="5" id="KW-0698">rRNA processing</keyword>
<feature type="compositionally biased region" description="Acidic residues" evidence="9">
    <location>
        <begin position="164"/>
        <end position="175"/>
    </location>
</feature>
<feature type="compositionally biased region" description="Pro residues" evidence="9">
    <location>
        <begin position="433"/>
        <end position="445"/>
    </location>
</feature>
<dbReference type="GO" id="GO:0006364">
    <property type="term" value="P:rRNA processing"/>
    <property type="evidence" value="ECO:0007669"/>
    <property type="project" value="UniProtKB-KW"/>
</dbReference>